<gene>
    <name evidence="2" type="ordered locus">DvMF_1003</name>
</gene>
<feature type="region of interest" description="Disordered" evidence="1">
    <location>
        <begin position="88"/>
        <end position="113"/>
    </location>
</feature>
<dbReference type="Gene3D" id="3.10.129.10">
    <property type="entry name" value="Hotdog Thioesterase"/>
    <property type="match status" value="1"/>
</dbReference>
<dbReference type="OrthoDB" id="9772788at2"/>
<dbReference type="InterPro" id="IPR029069">
    <property type="entry name" value="HotDog_dom_sf"/>
</dbReference>
<dbReference type="HOGENOM" id="CLU_1335756_0_0_7"/>
<sequence length="205" mass="21426">MTATADRHSTVRCGVFRFAPAHPLFADHFPGAPVVPGSCIVQAFADEASRWAHEHTWGDGGTPDAMEAGRQADVWADVWADVRAELPAGMSAPPQAGSAGVPPHPAGNGPDGCLSGEASRAECAISVILPIRPIQEIRGFRFRRFVSPGDYAFRMECTDDGLRCSLHALPGEHASAEGHGTNKPGASGKPDAVTAPALVTGVLAW</sequence>
<accession>B8DPQ1</accession>
<dbReference type="AlphaFoldDB" id="B8DPQ1"/>
<reference evidence="2" key="1">
    <citation type="submission" date="2008-10" db="EMBL/GenBank/DDBJ databases">
        <title>Complete sequence of Desulfovibrio vulgaris str. 'Miyazaki F'.</title>
        <authorList>
            <person name="Lucas S."/>
            <person name="Copeland A."/>
            <person name="Lapidus A."/>
            <person name="Glavina del Rio T."/>
            <person name="Dalin E."/>
            <person name="Tice H."/>
            <person name="Bruce D."/>
            <person name="Goodwin L."/>
            <person name="Pitluck S."/>
            <person name="Sims D."/>
            <person name="Brettin T."/>
            <person name="Detter J.C."/>
            <person name="Han C."/>
            <person name="Larimer F."/>
            <person name="Land M."/>
            <person name="Hauser L."/>
            <person name="Kyrpides N."/>
            <person name="Mikhailova N."/>
            <person name="Hazen T.C."/>
            <person name="Richardson P."/>
        </authorList>
    </citation>
    <scope>NUCLEOTIDE SEQUENCE</scope>
    <source>
        <strain evidence="2">Miyazaki F</strain>
    </source>
</reference>
<dbReference type="EMBL" id="CP001197">
    <property type="protein sequence ID" value="ACL07958.1"/>
    <property type="molecule type" value="Genomic_DNA"/>
</dbReference>
<dbReference type="SUPFAM" id="SSF54637">
    <property type="entry name" value="Thioesterase/thiol ester dehydrase-isomerase"/>
    <property type="match status" value="1"/>
</dbReference>
<evidence type="ECO:0000313" key="2">
    <source>
        <dbReference type="EMBL" id="ACL07958.1"/>
    </source>
</evidence>
<dbReference type="KEGG" id="dvm:DvMF_1003"/>
<proteinExistence type="predicted"/>
<protein>
    <submittedName>
        <fullName evidence="2">Uncharacterized protein</fullName>
    </submittedName>
</protein>
<evidence type="ECO:0000256" key="1">
    <source>
        <dbReference type="SAM" id="MobiDB-lite"/>
    </source>
</evidence>
<organism evidence="2">
    <name type="scientific">Nitratidesulfovibrio vulgaris (strain DSM 19637 / Miyazaki F)</name>
    <name type="common">Desulfovibrio vulgaris</name>
    <dbReference type="NCBI Taxonomy" id="883"/>
    <lineage>
        <taxon>Bacteria</taxon>
        <taxon>Pseudomonadati</taxon>
        <taxon>Thermodesulfobacteriota</taxon>
        <taxon>Desulfovibrionia</taxon>
        <taxon>Desulfovibrionales</taxon>
        <taxon>Desulfovibrionaceae</taxon>
        <taxon>Nitratidesulfovibrio</taxon>
    </lineage>
</organism>
<name>B8DPQ1_NITV9</name>
<dbReference type="STRING" id="883.DvMF_1003"/>